<keyword evidence="3" id="KW-0547">Nucleotide-binding</keyword>
<organism evidence="3 4">
    <name type="scientific">Plantactinospora alkalitolerans</name>
    <dbReference type="NCBI Taxonomy" id="2789879"/>
    <lineage>
        <taxon>Bacteria</taxon>
        <taxon>Bacillati</taxon>
        <taxon>Actinomycetota</taxon>
        <taxon>Actinomycetes</taxon>
        <taxon>Micromonosporales</taxon>
        <taxon>Micromonosporaceae</taxon>
        <taxon>Plantactinospora</taxon>
    </lineage>
</organism>
<dbReference type="InterPro" id="IPR036628">
    <property type="entry name" value="Clp_N_dom_sf"/>
</dbReference>
<evidence type="ECO:0000313" key="3">
    <source>
        <dbReference type="EMBL" id="MBF9134952.1"/>
    </source>
</evidence>
<sequence>MEELPVRLDDLIEYVRRQHPEGDALDRLSDAVLVSEYLGELADHLVGHFVDQARRAGASWTDIGQSMGVTKQAVQKRFVAKRSDQDATVPASAFARFTDRARNVVVKAQEEARRFGAGQVGTEHLLLGMLHEPAGLACRAIEALGVPADAVRERTVALLGPSGESSPAHLPFSPEAKRVRDRTFQEALRLGHNYVGTEHILLGLLSEETEPGARVLIDLGLHRDRVEEWVVQTLRGMPRSASSGR</sequence>
<dbReference type="InterPro" id="IPR044217">
    <property type="entry name" value="CLPT1/2"/>
</dbReference>
<accession>A0ABS0HA41</accession>
<dbReference type="PROSITE" id="PS51903">
    <property type="entry name" value="CLP_R"/>
    <property type="match status" value="1"/>
</dbReference>
<dbReference type="RefSeq" id="WP_196206419.1">
    <property type="nucleotide sequence ID" value="NZ_JADPUN010000405.1"/>
</dbReference>
<dbReference type="Pfam" id="PF02861">
    <property type="entry name" value="Clp_N"/>
    <property type="match status" value="1"/>
</dbReference>
<dbReference type="Gene3D" id="1.10.1780.10">
    <property type="entry name" value="Clp, N-terminal domain"/>
    <property type="match status" value="1"/>
</dbReference>
<keyword evidence="3" id="KW-0645">Protease</keyword>
<dbReference type="PANTHER" id="PTHR47016">
    <property type="entry name" value="ATP-DEPENDENT CLP PROTEASE ATP-BINDING SUBUNIT CLPT1, CHLOROPLASTIC"/>
    <property type="match status" value="1"/>
</dbReference>
<keyword evidence="3" id="KW-0378">Hydrolase</keyword>
<dbReference type="InterPro" id="IPR004176">
    <property type="entry name" value="Clp_R_N"/>
</dbReference>
<dbReference type="GO" id="GO:0006508">
    <property type="term" value="P:proteolysis"/>
    <property type="evidence" value="ECO:0007669"/>
    <property type="project" value="UniProtKB-KW"/>
</dbReference>
<evidence type="ECO:0000256" key="1">
    <source>
        <dbReference type="PROSITE-ProRule" id="PRU01251"/>
    </source>
</evidence>
<protein>
    <submittedName>
        <fullName evidence="3">ATP-dependent Clp protease ATP-binding subunit</fullName>
    </submittedName>
</protein>
<name>A0ABS0HA41_9ACTN</name>
<keyword evidence="3" id="KW-0067">ATP-binding</keyword>
<dbReference type="EMBL" id="JADPUN010000405">
    <property type="protein sequence ID" value="MBF9134952.1"/>
    <property type="molecule type" value="Genomic_DNA"/>
</dbReference>
<comment type="caution">
    <text evidence="3">The sequence shown here is derived from an EMBL/GenBank/DDBJ whole genome shotgun (WGS) entry which is preliminary data.</text>
</comment>
<dbReference type="Proteomes" id="UP000638560">
    <property type="component" value="Unassembled WGS sequence"/>
</dbReference>
<dbReference type="PANTHER" id="PTHR47016:SF5">
    <property type="entry name" value="CLP DOMAIN SUPERFAMILY PROTEIN"/>
    <property type="match status" value="1"/>
</dbReference>
<gene>
    <name evidence="3" type="ORF">I0C86_39425</name>
</gene>
<feature type="domain" description="Clp R" evidence="2">
    <location>
        <begin position="94"/>
        <end position="237"/>
    </location>
</feature>
<proteinExistence type="predicted"/>
<reference evidence="3 4" key="1">
    <citation type="submission" date="2020-11" db="EMBL/GenBank/DDBJ databases">
        <title>A novel isolate from a Black sea contaminated sediment with potential to produce alkanes: Plantactinospora alkalitolerans sp. nov.</title>
        <authorList>
            <person name="Carro L."/>
            <person name="Veyisoglu A."/>
            <person name="Guven K."/>
            <person name="Schumann P."/>
            <person name="Klenk H.-P."/>
            <person name="Sahin N."/>
        </authorList>
    </citation>
    <scope>NUCLEOTIDE SEQUENCE [LARGE SCALE GENOMIC DNA]</scope>
    <source>
        <strain evidence="3 4">S1510</strain>
    </source>
</reference>
<dbReference type="GO" id="GO:0005524">
    <property type="term" value="F:ATP binding"/>
    <property type="evidence" value="ECO:0007669"/>
    <property type="project" value="UniProtKB-KW"/>
</dbReference>
<dbReference type="GO" id="GO:0008233">
    <property type="term" value="F:peptidase activity"/>
    <property type="evidence" value="ECO:0007669"/>
    <property type="project" value="UniProtKB-KW"/>
</dbReference>
<keyword evidence="1" id="KW-0677">Repeat</keyword>
<evidence type="ECO:0000313" key="4">
    <source>
        <dbReference type="Proteomes" id="UP000638560"/>
    </source>
</evidence>
<dbReference type="SUPFAM" id="SSF81923">
    <property type="entry name" value="Double Clp-N motif"/>
    <property type="match status" value="1"/>
</dbReference>
<keyword evidence="4" id="KW-1185">Reference proteome</keyword>
<evidence type="ECO:0000259" key="2">
    <source>
        <dbReference type="PROSITE" id="PS51903"/>
    </source>
</evidence>